<dbReference type="RefSeq" id="WP_247965727.1">
    <property type="nucleotide sequence ID" value="NZ_CP095873.1"/>
</dbReference>
<organism evidence="1 2">
    <name type="scientific">Alcaligenes faecalis</name>
    <dbReference type="NCBI Taxonomy" id="511"/>
    <lineage>
        <taxon>Bacteria</taxon>
        <taxon>Pseudomonadati</taxon>
        <taxon>Pseudomonadota</taxon>
        <taxon>Betaproteobacteria</taxon>
        <taxon>Burkholderiales</taxon>
        <taxon>Alcaligenaceae</taxon>
        <taxon>Alcaligenes</taxon>
    </lineage>
</organism>
<evidence type="ECO:0000313" key="2">
    <source>
        <dbReference type="Proteomes" id="UP000830925"/>
    </source>
</evidence>
<protein>
    <submittedName>
        <fullName evidence="1">Uncharacterized protein</fullName>
    </submittedName>
</protein>
<sequence length="96" mass="10039">MKTADERIAALESMVIAILPIALLGAHGTAQGNLHSILCAMAANQDLPEGAREALSKIASELSMPEAKDPQKIIRQLGDSGVFNVPAAYKQGGRDA</sequence>
<reference evidence="1" key="1">
    <citation type="submission" date="2022-04" db="EMBL/GenBank/DDBJ databases">
        <title>Genomic mining of Alcaligenes faecalis D334 producing ectoin and derivatives.</title>
        <authorList>
            <person name="Doan V.T."/>
            <person name="Quach N.T."/>
            <person name="Vu T.-H.-N."/>
            <person name="Phi Q.-T."/>
        </authorList>
    </citation>
    <scope>NUCLEOTIDE SEQUENCE</scope>
    <source>
        <strain evidence="1">D334</strain>
    </source>
</reference>
<name>A0AAE9H7N7_ALCFA</name>
<gene>
    <name evidence="1" type="ORF">MXF72_12360</name>
</gene>
<dbReference type="EMBL" id="CP095873">
    <property type="protein sequence ID" value="UPL20218.1"/>
    <property type="molecule type" value="Genomic_DNA"/>
</dbReference>
<proteinExistence type="predicted"/>
<dbReference type="Proteomes" id="UP000830925">
    <property type="component" value="Chromosome"/>
</dbReference>
<dbReference type="AlphaFoldDB" id="A0AAE9H7N7"/>
<evidence type="ECO:0000313" key="1">
    <source>
        <dbReference type="EMBL" id="UPL20218.1"/>
    </source>
</evidence>
<accession>A0AAE9H7N7</accession>